<gene>
    <name evidence="1" type="ORF">IKC_05751</name>
</gene>
<dbReference type="AlphaFoldDB" id="A0A9W5R5W4"/>
<dbReference type="Proteomes" id="UP000014028">
    <property type="component" value="Unassembled WGS sequence"/>
</dbReference>
<accession>A0A9W5R5W4</accession>
<sequence length="119" mass="13508">MMKKLIPGLLCGGILFLSNSFVVFGEGISNKRSHPSEFLAILQFDGTDWFDSGEKTFPHAFQFQQTDVDIEHNKENEVRFQIGLSVFGKGTTGWNNRGPNDQSPALYFHSVKQVEYEVY</sequence>
<name>A0A9W5R5W4_BACCE</name>
<organism evidence="1 2">
    <name type="scientific">Bacillus cereus VD184</name>
    <dbReference type="NCBI Taxonomy" id="1053242"/>
    <lineage>
        <taxon>Bacteria</taxon>
        <taxon>Bacillati</taxon>
        <taxon>Bacillota</taxon>
        <taxon>Bacilli</taxon>
        <taxon>Bacillales</taxon>
        <taxon>Bacillaceae</taxon>
        <taxon>Bacillus</taxon>
        <taxon>Bacillus cereus group</taxon>
    </lineage>
</organism>
<evidence type="ECO:0000313" key="2">
    <source>
        <dbReference type="Proteomes" id="UP000014028"/>
    </source>
</evidence>
<comment type="caution">
    <text evidence="1">The sequence shown here is derived from an EMBL/GenBank/DDBJ whole genome shotgun (WGS) entry which is preliminary data.</text>
</comment>
<evidence type="ECO:0000313" key="1">
    <source>
        <dbReference type="EMBL" id="EOQ10168.1"/>
    </source>
</evidence>
<dbReference type="EMBL" id="AHFK01000049">
    <property type="protein sequence ID" value="EOQ10168.1"/>
    <property type="molecule type" value="Genomic_DNA"/>
</dbReference>
<protein>
    <submittedName>
        <fullName evidence="1">Uncharacterized protein</fullName>
    </submittedName>
</protein>
<reference evidence="1 2" key="1">
    <citation type="submission" date="2012-12" db="EMBL/GenBank/DDBJ databases">
        <title>The Genome Sequence of Bacillus cereus VD184.</title>
        <authorList>
            <consortium name="The Broad Institute Genome Sequencing Platform"/>
            <consortium name="The Broad Institute Genome Sequencing Center for Infectious Disease"/>
            <person name="Feldgarden M."/>
            <person name="Van der Auwera G.A."/>
            <person name="Mahillon J."/>
            <person name="Duprez V."/>
            <person name="Timmery S."/>
            <person name="Mattelet C."/>
            <person name="Dierick K."/>
            <person name="Sun M."/>
            <person name="Yu Z."/>
            <person name="Zhu L."/>
            <person name="Hu X."/>
            <person name="Shank E.B."/>
            <person name="Swiecicka I."/>
            <person name="Hansen B.M."/>
            <person name="Andrup L."/>
            <person name="Walker B."/>
            <person name="Young S.K."/>
            <person name="Zeng Q."/>
            <person name="Gargeya S."/>
            <person name="Fitzgerald M."/>
            <person name="Haas B."/>
            <person name="Abouelleil A."/>
            <person name="Alvarado L."/>
            <person name="Arachchi H.M."/>
            <person name="Berlin A.M."/>
            <person name="Chapman S.B."/>
            <person name="Dewar J."/>
            <person name="Goldberg J."/>
            <person name="Griggs A."/>
            <person name="Gujja S."/>
            <person name="Hansen M."/>
            <person name="Howarth C."/>
            <person name="Imamovic A."/>
            <person name="Larimer J."/>
            <person name="McCowan C."/>
            <person name="Murphy C."/>
            <person name="Neiman D."/>
            <person name="Pearson M."/>
            <person name="Priest M."/>
            <person name="Roberts A."/>
            <person name="Saif S."/>
            <person name="Shea T."/>
            <person name="Sisk P."/>
            <person name="Sykes S."/>
            <person name="Wortman J."/>
            <person name="Nusbaum C."/>
            <person name="Birren B."/>
        </authorList>
    </citation>
    <scope>NUCLEOTIDE SEQUENCE [LARGE SCALE GENOMIC DNA]</scope>
    <source>
        <strain evidence="1 2">VD184</strain>
    </source>
</reference>
<proteinExistence type="predicted"/>